<dbReference type="InterPro" id="IPR050490">
    <property type="entry name" value="Bact_solute-bd_prot1"/>
</dbReference>
<evidence type="ECO:0000313" key="9">
    <source>
        <dbReference type="Proteomes" id="UP000256977"/>
    </source>
</evidence>
<feature type="signal peptide" evidence="7">
    <location>
        <begin position="1"/>
        <end position="28"/>
    </location>
</feature>
<gene>
    <name evidence="8" type="ORF">DFP98_10184</name>
</gene>
<keyword evidence="1" id="KW-1003">Cell membrane</keyword>
<dbReference type="InterPro" id="IPR006059">
    <property type="entry name" value="SBP"/>
</dbReference>
<feature type="region of interest" description="Disordered" evidence="6">
    <location>
        <begin position="32"/>
        <end position="66"/>
    </location>
</feature>
<evidence type="ECO:0000256" key="2">
    <source>
        <dbReference type="ARBA" id="ARBA00022729"/>
    </source>
</evidence>
<evidence type="ECO:0000256" key="5">
    <source>
        <dbReference type="ARBA" id="ARBA00023288"/>
    </source>
</evidence>
<dbReference type="RefSeq" id="WP_116058581.1">
    <property type="nucleotide sequence ID" value="NZ_QRDZ01000001.1"/>
</dbReference>
<dbReference type="SUPFAM" id="SSF53850">
    <property type="entry name" value="Periplasmic binding protein-like II"/>
    <property type="match status" value="1"/>
</dbReference>
<evidence type="ECO:0000256" key="1">
    <source>
        <dbReference type="ARBA" id="ARBA00022475"/>
    </source>
</evidence>
<dbReference type="PANTHER" id="PTHR43649:SF33">
    <property type="entry name" value="POLYGALACTURONAN_RHAMNOGALACTURONAN-BINDING PROTEIN YTCQ"/>
    <property type="match status" value="1"/>
</dbReference>
<protein>
    <submittedName>
        <fullName evidence="8">Putative aldouronate transport system substrate-binding protein</fullName>
    </submittedName>
</protein>
<comment type="caution">
    <text evidence="8">The sequence shown here is derived from an EMBL/GenBank/DDBJ whole genome shotgun (WGS) entry which is preliminary data.</text>
</comment>
<evidence type="ECO:0000256" key="3">
    <source>
        <dbReference type="ARBA" id="ARBA00023136"/>
    </source>
</evidence>
<reference evidence="8 9" key="1">
    <citation type="submission" date="2018-07" db="EMBL/GenBank/DDBJ databases">
        <title>Genomic Encyclopedia of Type Strains, Phase III (KMG-III): the genomes of soil and plant-associated and newly described type strains.</title>
        <authorList>
            <person name="Whitman W."/>
        </authorList>
    </citation>
    <scope>NUCLEOTIDE SEQUENCE [LARGE SCALE GENOMIC DNA]</scope>
    <source>
        <strain evidence="8 9">CECT 7287</strain>
    </source>
</reference>
<keyword evidence="2 7" id="KW-0732">Signal</keyword>
<dbReference type="AlphaFoldDB" id="A0A3D9KQY2"/>
<evidence type="ECO:0000256" key="6">
    <source>
        <dbReference type="SAM" id="MobiDB-lite"/>
    </source>
</evidence>
<accession>A0A3D9KQY2</accession>
<evidence type="ECO:0000256" key="7">
    <source>
        <dbReference type="SAM" id="SignalP"/>
    </source>
</evidence>
<proteinExistence type="predicted"/>
<dbReference type="Gene3D" id="3.40.190.10">
    <property type="entry name" value="Periplasmic binding protein-like II"/>
    <property type="match status" value="2"/>
</dbReference>
<dbReference type="PANTHER" id="PTHR43649">
    <property type="entry name" value="ARABINOSE-BINDING PROTEIN-RELATED"/>
    <property type="match status" value="1"/>
</dbReference>
<dbReference type="EMBL" id="QRDZ01000001">
    <property type="protein sequence ID" value="RED89113.1"/>
    <property type="molecule type" value="Genomic_DNA"/>
</dbReference>
<keyword evidence="4" id="KW-0564">Palmitate</keyword>
<keyword evidence="3" id="KW-0472">Membrane</keyword>
<dbReference type="OrthoDB" id="2506821at2"/>
<evidence type="ECO:0000256" key="4">
    <source>
        <dbReference type="ARBA" id="ARBA00023139"/>
    </source>
</evidence>
<dbReference type="Proteomes" id="UP000256977">
    <property type="component" value="Unassembled WGS sequence"/>
</dbReference>
<sequence>MQQNRSSNKFKGSFALIMVVLATLLASACSSGNNGEGGASAKPEQSSGSPTAAATQSASDDPYANAPRKISISTFDRGQVSSDEGTYEDNRWVKWIREQSGIDVTIVPVPRNQAQDSLNVLFASGQAPDMVWEYDRAYIGKLVTQGVIQPIGDYIEKYSTSYKKYLQENPDLLPHMTFNGEIYAVTAKRPITAIANHGMWIRQDWLDELKLERPTTVEELVEVAKAFKQRYPDSTPIVGHTTADIYAAMFGAMNFLWYLEDGKMQYGATLDRFADVIALEKQVYDLGLVDREYFTDNNNQRAAQLWTTGKAGIYLGQWGNGANDIMIQDMLANVPNAKPEPLEMVASKYGKYGAYQESSPNILVAFNKEMKNPKAAIEYLDWLIDKGWYTLAYGEEGVHYKLVDGVPKRLDEDKFNKEVLYAGEYAVVRDQVVKAEDLMVMAADDELSQRIAALKVESLKLTLKNEFRRDIPYQPSFDEINEIRATLDKFIRETRATAVTQGAKYTGEWAIGEIRKEWDRLGGAKAQEIAQQWYEENKGSF</sequence>
<evidence type="ECO:0000313" key="8">
    <source>
        <dbReference type="EMBL" id="RED89113.1"/>
    </source>
</evidence>
<organism evidence="8 9">
    <name type="scientific">Cohnella phaseoli</name>
    <dbReference type="NCBI Taxonomy" id="456490"/>
    <lineage>
        <taxon>Bacteria</taxon>
        <taxon>Bacillati</taxon>
        <taxon>Bacillota</taxon>
        <taxon>Bacilli</taxon>
        <taxon>Bacillales</taxon>
        <taxon>Paenibacillaceae</taxon>
        <taxon>Cohnella</taxon>
    </lineage>
</organism>
<feature type="chain" id="PRO_5038939791" evidence="7">
    <location>
        <begin position="29"/>
        <end position="541"/>
    </location>
</feature>
<dbReference type="PROSITE" id="PS51257">
    <property type="entry name" value="PROKAR_LIPOPROTEIN"/>
    <property type="match status" value="1"/>
</dbReference>
<feature type="compositionally biased region" description="Polar residues" evidence="6">
    <location>
        <begin position="43"/>
        <end position="59"/>
    </location>
</feature>
<keyword evidence="9" id="KW-1185">Reference proteome</keyword>
<name>A0A3D9KQY2_9BACL</name>
<keyword evidence="5" id="KW-0449">Lipoprotein</keyword>
<dbReference type="Pfam" id="PF01547">
    <property type="entry name" value="SBP_bac_1"/>
    <property type="match status" value="1"/>
</dbReference>